<reference evidence="8" key="1">
    <citation type="journal article" date="2015" name="J. Biotechnol.">
        <title>The structure of the Cyberlindnera jadinii genome and its relation to Candida utilis analyzed by the occurrence of single nucleotide polymorphisms.</title>
        <authorList>
            <person name="Rupp O."/>
            <person name="Brinkrolf K."/>
            <person name="Buerth C."/>
            <person name="Kunigo M."/>
            <person name="Schneider J."/>
            <person name="Jaenicke S."/>
            <person name="Goesmann A."/>
            <person name="Puehler A."/>
            <person name="Jaeger K.-E."/>
            <person name="Ernst J.F."/>
        </authorList>
    </citation>
    <scope>NUCLEOTIDE SEQUENCE [LARGE SCALE GENOMIC DNA]</scope>
    <source>
        <strain evidence="8">ATCC 18201 / CBS 1600 / BCRC 20928 / JCM 3617 / NBRC 0987 / NRRL Y-1542</strain>
    </source>
</reference>
<comment type="similarity">
    <text evidence="2">Belongs to the rad21 family.</text>
</comment>
<dbReference type="Pfam" id="PF04824">
    <property type="entry name" value="Rad21_Rec8"/>
    <property type="match status" value="1"/>
</dbReference>
<organism evidence="7 8">
    <name type="scientific">Cyberlindnera jadinii (strain ATCC 18201 / CBS 1600 / BCRC 20928 / JCM 3617 / NBRC 0987 / NRRL Y-1542)</name>
    <name type="common">Torula yeast</name>
    <name type="synonym">Candida utilis</name>
    <dbReference type="NCBI Taxonomy" id="983966"/>
    <lineage>
        <taxon>Eukaryota</taxon>
        <taxon>Fungi</taxon>
        <taxon>Dikarya</taxon>
        <taxon>Ascomycota</taxon>
        <taxon>Saccharomycotina</taxon>
        <taxon>Saccharomycetes</taxon>
        <taxon>Phaffomycetales</taxon>
        <taxon>Phaffomycetaceae</taxon>
        <taxon>Cyberlindnera</taxon>
    </lineage>
</organism>
<dbReference type="SUPFAM" id="SSF46785">
    <property type="entry name" value="Winged helix' DNA-binding domain"/>
    <property type="match status" value="1"/>
</dbReference>
<sequence>MLQESLLTREGPLAQVWLAANLERKLNKQQFLQSNITQSAEAIVKATESNADTTEALTLRLSGQLLYGVVRIYSRKAKYLLDDVSDALLKLKSAFRSSSNAVTLPINATIIPSMNQIVLQDTVTQADLLYQEPLTFDDDPTMNNSMKPSAFFDTQNQNSLELDESIEMPRNKFDDDIDVLEHDDGLDIDLNFDLDQGEDNDVHQREDYPPEIDFDYGGGMDFDLDQGHDDTSIEHGRATDDANLSTLGNSSLGDLGNFDQPLETIDDLENERDETTTTQSQPRRKRKAREQPLGKKIITDKEIELNIRSFNDTTGIVIDDETQQPLDLSLKKSAVEALLNETFFNDTIAERFLTIATNKRQKTQPSSPLMLEPPELQSDKENGSADDQQQFFQDADIDFDFQQDDMLPDNQPLEEDLGDDLDQQPEEEQNVTGFNSGVTESTSKVENHLVELMKSEKETTFTDVLEKDALSREPLSTTPKNEATRVFFELLVLSTNDRIKVKQQELFGEISIRMV</sequence>
<dbReference type="PANTHER" id="PTHR12585:SF69">
    <property type="entry name" value="FI11703P"/>
    <property type="match status" value="1"/>
</dbReference>
<evidence type="ECO:0000256" key="4">
    <source>
        <dbReference type="SAM" id="MobiDB-lite"/>
    </source>
</evidence>
<dbReference type="Gene3D" id="1.10.10.580">
    <property type="entry name" value="Structural maintenance of chromosome 1. Chain E"/>
    <property type="match status" value="1"/>
</dbReference>
<proteinExistence type="inferred from homology"/>
<dbReference type="Pfam" id="PF04825">
    <property type="entry name" value="Rad21_Rec8_N"/>
    <property type="match status" value="1"/>
</dbReference>
<dbReference type="InterPro" id="IPR023093">
    <property type="entry name" value="ScpA-like_C"/>
</dbReference>
<dbReference type="InterPro" id="IPR006910">
    <property type="entry name" value="Rad21_Rec8_N"/>
</dbReference>
<dbReference type="GO" id="GO:0005634">
    <property type="term" value="C:nucleus"/>
    <property type="evidence" value="ECO:0007669"/>
    <property type="project" value="UniProtKB-SubCell"/>
</dbReference>
<evidence type="ECO:0000259" key="5">
    <source>
        <dbReference type="Pfam" id="PF04824"/>
    </source>
</evidence>
<gene>
    <name evidence="7" type="ORF">BN1211_1784</name>
</gene>
<feature type="compositionally biased region" description="Basic and acidic residues" evidence="4">
    <location>
        <begin position="225"/>
        <end position="240"/>
    </location>
</feature>
<dbReference type="GO" id="GO:0007064">
    <property type="term" value="P:mitotic sister chromatid cohesion"/>
    <property type="evidence" value="ECO:0007669"/>
    <property type="project" value="TreeGrafter"/>
</dbReference>
<accession>A0A0H5C258</accession>
<dbReference type="InterPro" id="IPR006909">
    <property type="entry name" value="Rad21/Rec8_C_eu"/>
</dbReference>
<dbReference type="EMBL" id="CDQK01000002">
    <property type="protein sequence ID" value="CEP21647.1"/>
    <property type="molecule type" value="Genomic_DNA"/>
</dbReference>
<evidence type="ECO:0000313" key="8">
    <source>
        <dbReference type="Proteomes" id="UP000038830"/>
    </source>
</evidence>
<feature type="compositionally biased region" description="Low complexity" evidence="4">
    <location>
        <begin position="364"/>
        <end position="376"/>
    </location>
</feature>
<dbReference type="InterPro" id="IPR036390">
    <property type="entry name" value="WH_DNA-bd_sf"/>
</dbReference>
<protein>
    <recommendedName>
        <fullName evidence="9">Rad21/Rec8-like protein N-terminal domain-containing protein</fullName>
    </recommendedName>
</protein>
<dbReference type="GO" id="GO:0030892">
    <property type="term" value="C:mitotic cohesin complex"/>
    <property type="evidence" value="ECO:0007669"/>
    <property type="project" value="TreeGrafter"/>
</dbReference>
<dbReference type="GO" id="GO:0003682">
    <property type="term" value="F:chromatin binding"/>
    <property type="evidence" value="ECO:0007669"/>
    <property type="project" value="TreeGrafter"/>
</dbReference>
<feature type="domain" description="Rad21/Rec8-like protein C-terminal eukaryotic" evidence="5">
    <location>
        <begin position="466"/>
        <end position="513"/>
    </location>
</feature>
<comment type="subcellular location">
    <subcellularLocation>
        <location evidence="1">Nucleus</location>
    </subcellularLocation>
</comment>
<dbReference type="InterPro" id="IPR039781">
    <property type="entry name" value="Rad21/Rec8-like"/>
</dbReference>
<name>A0A0H5C258_CYBJN</name>
<feature type="region of interest" description="Disordered" evidence="4">
    <location>
        <begin position="217"/>
        <end position="293"/>
    </location>
</feature>
<dbReference type="PANTHER" id="PTHR12585">
    <property type="entry name" value="SCC1 / RAD21 FAMILY MEMBER"/>
    <property type="match status" value="1"/>
</dbReference>
<evidence type="ECO:0008006" key="9">
    <source>
        <dbReference type="Google" id="ProtNLM"/>
    </source>
</evidence>
<dbReference type="Proteomes" id="UP000038830">
    <property type="component" value="Unassembled WGS sequence"/>
</dbReference>
<evidence type="ECO:0000259" key="6">
    <source>
        <dbReference type="Pfam" id="PF04825"/>
    </source>
</evidence>
<evidence type="ECO:0000256" key="3">
    <source>
        <dbReference type="ARBA" id="ARBA00023242"/>
    </source>
</evidence>
<dbReference type="GO" id="GO:1990414">
    <property type="term" value="P:replication-born double-strand break repair via sister chromatid exchange"/>
    <property type="evidence" value="ECO:0007669"/>
    <property type="project" value="TreeGrafter"/>
</dbReference>
<evidence type="ECO:0000256" key="1">
    <source>
        <dbReference type="ARBA" id="ARBA00004123"/>
    </source>
</evidence>
<feature type="compositionally biased region" description="Polar residues" evidence="4">
    <location>
        <begin position="242"/>
        <end position="252"/>
    </location>
</feature>
<feature type="region of interest" description="Disordered" evidence="4">
    <location>
        <begin position="359"/>
        <end position="386"/>
    </location>
</feature>
<dbReference type="AlphaFoldDB" id="A0A0H5C258"/>
<feature type="domain" description="Rad21/Rec8-like protein N-terminal" evidence="6">
    <location>
        <begin position="3"/>
        <end position="106"/>
    </location>
</feature>
<keyword evidence="3" id="KW-0539">Nucleus</keyword>
<evidence type="ECO:0000256" key="2">
    <source>
        <dbReference type="ARBA" id="ARBA00009870"/>
    </source>
</evidence>
<evidence type="ECO:0000313" key="7">
    <source>
        <dbReference type="EMBL" id="CEP21647.1"/>
    </source>
</evidence>